<dbReference type="HOGENOM" id="CLU_2489284_0_0_1"/>
<dbReference type="KEGG" id="bor:COCMIDRAFT_81573"/>
<gene>
    <name evidence="1" type="ORF">COCMIDRAFT_81573</name>
</gene>
<dbReference type="AlphaFoldDB" id="W6ZFL6"/>
<accession>W6ZFL6</accession>
<name>W6ZFL6_COCMI</name>
<evidence type="ECO:0000313" key="2">
    <source>
        <dbReference type="Proteomes" id="UP000054032"/>
    </source>
</evidence>
<dbReference type="Proteomes" id="UP000054032">
    <property type="component" value="Unassembled WGS sequence"/>
</dbReference>
<dbReference type="EMBL" id="KI963922">
    <property type="protein sequence ID" value="EUC50637.1"/>
    <property type="molecule type" value="Genomic_DNA"/>
</dbReference>
<feature type="non-terminal residue" evidence="1">
    <location>
        <position position="1"/>
    </location>
</feature>
<organism evidence="1 2">
    <name type="scientific">Bipolaris oryzae ATCC 44560</name>
    <dbReference type="NCBI Taxonomy" id="930090"/>
    <lineage>
        <taxon>Eukaryota</taxon>
        <taxon>Fungi</taxon>
        <taxon>Dikarya</taxon>
        <taxon>Ascomycota</taxon>
        <taxon>Pezizomycotina</taxon>
        <taxon>Dothideomycetes</taxon>
        <taxon>Pleosporomycetidae</taxon>
        <taxon>Pleosporales</taxon>
        <taxon>Pleosporineae</taxon>
        <taxon>Pleosporaceae</taxon>
        <taxon>Bipolaris</taxon>
    </lineage>
</organism>
<keyword evidence="2" id="KW-1185">Reference proteome</keyword>
<evidence type="ECO:0000313" key="1">
    <source>
        <dbReference type="EMBL" id="EUC50637.1"/>
    </source>
</evidence>
<sequence length="87" mass="9933">EVFFGHRHEHCLEILQEGFSSDLVQVISIVSHCNVMASFLTAQTTRHENHEQRVCPLSPLISEECKLVVRPPRLVLSGHGLFFIPVW</sequence>
<dbReference type="RefSeq" id="XP_007682927.1">
    <property type="nucleotide sequence ID" value="XM_007684737.1"/>
</dbReference>
<proteinExistence type="predicted"/>
<protein>
    <submittedName>
        <fullName evidence="1">Uncharacterized protein</fullName>
    </submittedName>
</protein>
<dbReference type="GeneID" id="19125900"/>
<reference evidence="1 2" key="1">
    <citation type="journal article" date="2013" name="PLoS Genet.">
        <title>Comparative genome structure, secondary metabolite, and effector coding capacity across Cochliobolus pathogens.</title>
        <authorList>
            <person name="Condon B.J."/>
            <person name="Leng Y."/>
            <person name="Wu D."/>
            <person name="Bushley K.E."/>
            <person name="Ohm R.A."/>
            <person name="Otillar R."/>
            <person name="Martin J."/>
            <person name="Schackwitz W."/>
            <person name="Grimwood J."/>
            <person name="MohdZainudin N."/>
            <person name="Xue C."/>
            <person name="Wang R."/>
            <person name="Manning V.A."/>
            <person name="Dhillon B."/>
            <person name="Tu Z.J."/>
            <person name="Steffenson B.J."/>
            <person name="Salamov A."/>
            <person name="Sun H."/>
            <person name="Lowry S."/>
            <person name="LaButti K."/>
            <person name="Han J."/>
            <person name="Copeland A."/>
            <person name="Lindquist E."/>
            <person name="Barry K."/>
            <person name="Schmutz J."/>
            <person name="Baker S.E."/>
            <person name="Ciuffetti L.M."/>
            <person name="Grigoriev I.V."/>
            <person name="Zhong S."/>
            <person name="Turgeon B.G."/>
        </authorList>
    </citation>
    <scope>NUCLEOTIDE SEQUENCE [LARGE SCALE GENOMIC DNA]</scope>
    <source>
        <strain evidence="1 2">ATCC 44560</strain>
    </source>
</reference>